<accession>A0A364P2J8</accession>
<dbReference type="InterPro" id="IPR029044">
    <property type="entry name" value="Nucleotide-diphossugar_trans"/>
</dbReference>
<evidence type="ECO:0000313" key="11">
    <source>
        <dbReference type="Proteomes" id="UP000251075"/>
    </source>
</evidence>
<keyword evidence="5" id="KW-0448">Lipopolysaccharide biosynthesis</keyword>
<evidence type="ECO:0000256" key="5">
    <source>
        <dbReference type="ARBA" id="ARBA00022985"/>
    </source>
</evidence>
<evidence type="ECO:0000256" key="7">
    <source>
        <dbReference type="ARBA" id="ARBA00023136"/>
    </source>
</evidence>
<comment type="caution">
    <text evidence="10">The sequence shown here is derived from an EMBL/GenBank/DDBJ whole genome shotgun (WGS) entry which is preliminary data.</text>
</comment>
<keyword evidence="1" id="KW-1003">Cell membrane</keyword>
<dbReference type="InterPro" id="IPR001173">
    <property type="entry name" value="Glyco_trans_2-like"/>
</dbReference>
<gene>
    <name evidence="10" type="ORF">CU669_00240</name>
</gene>
<dbReference type="Pfam" id="PF00535">
    <property type="entry name" value="Glycos_transf_2"/>
    <property type="match status" value="1"/>
</dbReference>
<evidence type="ECO:0000256" key="4">
    <source>
        <dbReference type="ARBA" id="ARBA00022692"/>
    </source>
</evidence>
<protein>
    <recommendedName>
        <fullName evidence="9">Glycosyltransferase 2-like domain-containing protein</fullName>
    </recommendedName>
</protein>
<evidence type="ECO:0000256" key="3">
    <source>
        <dbReference type="ARBA" id="ARBA00022679"/>
    </source>
</evidence>
<evidence type="ECO:0000256" key="2">
    <source>
        <dbReference type="ARBA" id="ARBA00022676"/>
    </source>
</evidence>
<dbReference type="SUPFAM" id="SSF53448">
    <property type="entry name" value="Nucleotide-diphospho-sugar transferases"/>
    <property type="match status" value="1"/>
</dbReference>
<sequence length="345" mass="38482">MGHRESQDMTENQAGKTCCVVMATYDDWQSVAYIIPFIDKILAERGLVGHVVIVDDSSRQTDGRAEVAALSLRAIRTVDEVQLGSNQGNQRATAVGLGYVARNIPCDFLVVMDSDNEDKPEDIADMLEAAQAGDCRQIIFADRTKRSESRSFKAFYYLYKKLFKLLIGRTISMGNFCLIPGKLVKRIAHIAELWNHFPASIMRAGLPFATVPTERGRRVFGKGKMNLVRLIIHAFSGFTIHADVMAVRIMLLSGLLMAVFSVMFVAASVIRAFDILDFIPVGWMSQMLMGMFLLVALVASTAVILLITILSLRLHLPMTPFHDHGRFIFGVTRHYGDGLPPMHDW</sequence>
<feature type="transmembrane region" description="Helical" evidence="8">
    <location>
        <begin position="255"/>
        <end position="276"/>
    </location>
</feature>
<feature type="domain" description="Glycosyltransferase 2-like" evidence="9">
    <location>
        <begin position="19"/>
        <end position="152"/>
    </location>
</feature>
<keyword evidence="11" id="KW-1185">Reference proteome</keyword>
<dbReference type="EMBL" id="PGTO01000001">
    <property type="protein sequence ID" value="RAU23572.1"/>
    <property type="molecule type" value="Genomic_DNA"/>
</dbReference>
<evidence type="ECO:0000256" key="1">
    <source>
        <dbReference type="ARBA" id="ARBA00022475"/>
    </source>
</evidence>
<evidence type="ECO:0000259" key="9">
    <source>
        <dbReference type="Pfam" id="PF00535"/>
    </source>
</evidence>
<dbReference type="PANTHER" id="PTHR48090">
    <property type="entry name" value="UNDECAPRENYL-PHOSPHATE 4-DEOXY-4-FORMAMIDO-L-ARABINOSE TRANSFERASE-RELATED"/>
    <property type="match status" value="1"/>
</dbReference>
<keyword evidence="2" id="KW-0328">Glycosyltransferase</keyword>
<dbReference type="Gene3D" id="3.90.550.10">
    <property type="entry name" value="Spore Coat Polysaccharide Biosynthesis Protein SpsA, Chain A"/>
    <property type="match status" value="1"/>
</dbReference>
<keyword evidence="3" id="KW-0808">Transferase</keyword>
<dbReference type="GO" id="GO:0009103">
    <property type="term" value="P:lipopolysaccharide biosynthetic process"/>
    <property type="evidence" value="ECO:0007669"/>
    <property type="project" value="UniProtKB-KW"/>
</dbReference>
<keyword evidence="7 8" id="KW-0472">Membrane</keyword>
<name>A0A364P2J8_9PROT</name>
<evidence type="ECO:0000256" key="8">
    <source>
        <dbReference type="SAM" id="Phobius"/>
    </source>
</evidence>
<reference evidence="10 11" key="1">
    <citation type="submission" date="2017-11" db="EMBL/GenBank/DDBJ databases">
        <title>Draft genome sequence of magnetotactic bacterium Magnetospirillum kuznetsovii LBB-42.</title>
        <authorList>
            <person name="Grouzdev D.S."/>
            <person name="Rysina M.S."/>
            <person name="Baslerov R.V."/>
            <person name="Koziaeva V."/>
        </authorList>
    </citation>
    <scope>NUCLEOTIDE SEQUENCE [LARGE SCALE GENOMIC DNA]</scope>
    <source>
        <strain evidence="10 11">LBB-42</strain>
    </source>
</reference>
<feature type="transmembrane region" description="Helical" evidence="8">
    <location>
        <begin position="288"/>
        <end position="312"/>
    </location>
</feature>
<proteinExistence type="predicted"/>
<keyword evidence="4 8" id="KW-0812">Transmembrane</keyword>
<dbReference type="AlphaFoldDB" id="A0A364P2J8"/>
<evidence type="ECO:0000313" key="10">
    <source>
        <dbReference type="EMBL" id="RAU23572.1"/>
    </source>
</evidence>
<dbReference type="GO" id="GO:0005886">
    <property type="term" value="C:plasma membrane"/>
    <property type="evidence" value="ECO:0007669"/>
    <property type="project" value="TreeGrafter"/>
</dbReference>
<dbReference type="PANTHER" id="PTHR48090:SF3">
    <property type="entry name" value="UNDECAPRENYL-PHOSPHATE 4-DEOXY-4-FORMAMIDO-L-ARABINOSE TRANSFERASE"/>
    <property type="match status" value="1"/>
</dbReference>
<dbReference type="OrthoDB" id="9807795at2"/>
<keyword evidence="6 8" id="KW-1133">Transmembrane helix</keyword>
<evidence type="ECO:0000256" key="6">
    <source>
        <dbReference type="ARBA" id="ARBA00022989"/>
    </source>
</evidence>
<dbReference type="Proteomes" id="UP000251075">
    <property type="component" value="Unassembled WGS sequence"/>
</dbReference>
<organism evidence="10 11">
    <name type="scientific">Paramagnetospirillum kuznetsovii</name>
    <dbReference type="NCBI Taxonomy" id="2053833"/>
    <lineage>
        <taxon>Bacteria</taxon>
        <taxon>Pseudomonadati</taxon>
        <taxon>Pseudomonadota</taxon>
        <taxon>Alphaproteobacteria</taxon>
        <taxon>Rhodospirillales</taxon>
        <taxon>Magnetospirillaceae</taxon>
        <taxon>Paramagnetospirillum</taxon>
    </lineage>
</organism>
<dbReference type="InterPro" id="IPR050256">
    <property type="entry name" value="Glycosyltransferase_2"/>
</dbReference>
<dbReference type="GO" id="GO:0016757">
    <property type="term" value="F:glycosyltransferase activity"/>
    <property type="evidence" value="ECO:0007669"/>
    <property type="project" value="UniProtKB-KW"/>
</dbReference>